<reference evidence="1 2" key="1">
    <citation type="submission" date="2013-11" db="EMBL/GenBank/DDBJ databases">
        <title>The Genome Sequence of Phytophthora parasitica P1569.</title>
        <authorList>
            <consortium name="The Broad Institute Genomics Platform"/>
            <person name="Russ C."/>
            <person name="Tyler B."/>
            <person name="Panabieres F."/>
            <person name="Shan W."/>
            <person name="Tripathy S."/>
            <person name="Grunwald N."/>
            <person name="Machado M."/>
            <person name="Johnson C.S."/>
            <person name="Arredondo F."/>
            <person name="Hong C."/>
            <person name="Coffey M."/>
            <person name="Young S.K."/>
            <person name="Zeng Q."/>
            <person name="Gargeya S."/>
            <person name="Fitzgerald M."/>
            <person name="Abouelleil A."/>
            <person name="Alvarado L."/>
            <person name="Chapman S.B."/>
            <person name="Gainer-Dewar J."/>
            <person name="Goldberg J."/>
            <person name="Griggs A."/>
            <person name="Gujja S."/>
            <person name="Hansen M."/>
            <person name="Howarth C."/>
            <person name="Imamovic A."/>
            <person name="Ireland A."/>
            <person name="Larimer J."/>
            <person name="McCowan C."/>
            <person name="Murphy C."/>
            <person name="Pearson M."/>
            <person name="Poon T.W."/>
            <person name="Priest M."/>
            <person name="Roberts A."/>
            <person name="Saif S."/>
            <person name="Shea T."/>
            <person name="Sykes S."/>
            <person name="Wortman J."/>
            <person name="Nusbaum C."/>
            <person name="Birren B."/>
        </authorList>
    </citation>
    <scope>NUCLEOTIDE SEQUENCE [LARGE SCALE GENOMIC DNA]</scope>
    <source>
        <strain evidence="1 2">P1569</strain>
    </source>
</reference>
<evidence type="ECO:0000313" key="2">
    <source>
        <dbReference type="Proteomes" id="UP000018721"/>
    </source>
</evidence>
<dbReference type="AlphaFoldDB" id="V9F3G1"/>
<comment type="caution">
    <text evidence="1">The sequence shown here is derived from an EMBL/GenBank/DDBJ whole genome shotgun (WGS) entry which is preliminary data.</text>
</comment>
<gene>
    <name evidence="1" type="ORF">F443_10473</name>
</gene>
<dbReference type="HOGENOM" id="CLU_2366006_0_0_1"/>
<name>V9F3G1_PHYNI</name>
<dbReference type="OrthoDB" id="89816at2759"/>
<feature type="non-terminal residue" evidence="1">
    <location>
        <position position="96"/>
    </location>
</feature>
<sequence>MERLAYFVVPRWKHTGHLDYYDCVYNDPGEGDAMPAALATMVSRLHAKDPVSMDELLNPPVENTTAEDPTDEDFCGVGDQELNVDGSDNGTENLDE</sequence>
<dbReference type="Proteomes" id="UP000018721">
    <property type="component" value="Unassembled WGS sequence"/>
</dbReference>
<accession>V9F3G1</accession>
<evidence type="ECO:0000313" key="1">
    <source>
        <dbReference type="EMBL" id="ETI44857.1"/>
    </source>
</evidence>
<keyword evidence="2" id="KW-1185">Reference proteome</keyword>
<dbReference type="EMBL" id="ANIZ01001769">
    <property type="protein sequence ID" value="ETI44857.1"/>
    <property type="molecule type" value="Genomic_DNA"/>
</dbReference>
<organism evidence="1 2">
    <name type="scientific">Phytophthora nicotianae P1569</name>
    <dbReference type="NCBI Taxonomy" id="1317065"/>
    <lineage>
        <taxon>Eukaryota</taxon>
        <taxon>Sar</taxon>
        <taxon>Stramenopiles</taxon>
        <taxon>Oomycota</taxon>
        <taxon>Peronosporomycetes</taxon>
        <taxon>Peronosporales</taxon>
        <taxon>Peronosporaceae</taxon>
        <taxon>Phytophthora</taxon>
    </lineage>
</organism>
<protein>
    <submittedName>
        <fullName evidence="1">Uncharacterized protein</fullName>
    </submittedName>
</protein>
<proteinExistence type="predicted"/>